<protein>
    <submittedName>
        <fullName evidence="3">Uncharacterized protein</fullName>
    </submittedName>
</protein>
<sequence length="456" mass="50903">MNTEPLHILAVKMRMAQLPLEPKDFMVKHDLAKRCVKFADEALLAYKKLGAAREIIKVLQAAFKAAHEKVLAKEEEIDELQLKLDSAEGSERSLRSEVVDLQAKVTAADPEVGLDIANSNDLQSRLDRVLEDNERLALDKTMLEQALERSEAATNHYKAIARSRQHDLDSIREIIGDAHRFPLATHFDSTPAPLRLLDTEPNSRPLPRASIKPIATPLRNTLGPASVDPFETRQGVPRTAPSNTARVRGGIRSPVLSPIRPEGVQLLPHLVTPAPLQLGDTEPMAPTPSRVATVRRGSRPPKGTPRKGEIPADDIEWILHVPNQYGADFVPFTDLPMATEVPLRNLFEQAFQVKPNSKYTDKQARQHSAYVHMVRIASRSEQARGGWCVNEKVFHAGRTQRAPDGHACARCVSAFHPCARVVAHNDCYVLCFFPLPDQQRGREVDWQDMGFWIIQP</sequence>
<proteinExistence type="predicted"/>
<keyword evidence="1" id="KW-0175">Coiled coil</keyword>
<evidence type="ECO:0000313" key="4">
    <source>
        <dbReference type="Proteomes" id="UP000800094"/>
    </source>
</evidence>
<accession>A0A6A6ISB1</accession>
<reference evidence="3" key="1">
    <citation type="journal article" date="2020" name="Stud. Mycol.">
        <title>101 Dothideomycetes genomes: a test case for predicting lifestyles and emergence of pathogens.</title>
        <authorList>
            <person name="Haridas S."/>
            <person name="Albert R."/>
            <person name="Binder M."/>
            <person name="Bloem J."/>
            <person name="Labutti K."/>
            <person name="Salamov A."/>
            <person name="Andreopoulos B."/>
            <person name="Baker S."/>
            <person name="Barry K."/>
            <person name="Bills G."/>
            <person name="Bluhm B."/>
            <person name="Cannon C."/>
            <person name="Castanera R."/>
            <person name="Culley D."/>
            <person name="Daum C."/>
            <person name="Ezra D."/>
            <person name="Gonzalez J."/>
            <person name="Henrissat B."/>
            <person name="Kuo A."/>
            <person name="Liang C."/>
            <person name="Lipzen A."/>
            <person name="Lutzoni F."/>
            <person name="Magnuson J."/>
            <person name="Mondo S."/>
            <person name="Nolan M."/>
            <person name="Ohm R."/>
            <person name="Pangilinan J."/>
            <person name="Park H.-J."/>
            <person name="Ramirez L."/>
            <person name="Alfaro M."/>
            <person name="Sun H."/>
            <person name="Tritt A."/>
            <person name="Yoshinaga Y."/>
            <person name="Zwiers L.-H."/>
            <person name="Turgeon B."/>
            <person name="Goodwin S."/>
            <person name="Spatafora J."/>
            <person name="Crous P."/>
            <person name="Grigoriev I."/>
        </authorList>
    </citation>
    <scope>NUCLEOTIDE SEQUENCE</scope>
    <source>
        <strain evidence="3">CBS 122368</strain>
    </source>
</reference>
<keyword evidence="4" id="KW-1185">Reference proteome</keyword>
<dbReference type="AlphaFoldDB" id="A0A6A6ISB1"/>
<dbReference type="EMBL" id="ML987191">
    <property type="protein sequence ID" value="KAF2252978.1"/>
    <property type="molecule type" value="Genomic_DNA"/>
</dbReference>
<evidence type="ECO:0000256" key="1">
    <source>
        <dbReference type="SAM" id="Coils"/>
    </source>
</evidence>
<organism evidence="3 4">
    <name type="scientific">Trematosphaeria pertusa</name>
    <dbReference type="NCBI Taxonomy" id="390896"/>
    <lineage>
        <taxon>Eukaryota</taxon>
        <taxon>Fungi</taxon>
        <taxon>Dikarya</taxon>
        <taxon>Ascomycota</taxon>
        <taxon>Pezizomycotina</taxon>
        <taxon>Dothideomycetes</taxon>
        <taxon>Pleosporomycetidae</taxon>
        <taxon>Pleosporales</taxon>
        <taxon>Massarineae</taxon>
        <taxon>Trematosphaeriaceae</taxon>
        <taxon>Trematosphaeria</taxon>
    </lineage>
</organism>
<dbReference type="RefSeq" id="XP_033687982.1">
    <property type="nucleotide sequence ID" value="XM_033835249.1"/>
</dbReference>
<gene>
    <name evidence="3" type="ORF">BU26DRAFT_601186</name>
</gene>
<dbReference type="GeneID" id="54588579"/>
<feature type="coiled-coil region" evidence="1">
    <location>
        <begin position="63"/>
        <end position="104"/>
    </location>
</feature>
<feature type="region of interest" description="Disordered" evidence="2">
    <location>
        <begin position="276"/>
        <end position="309"/>
    </location>
</feature>
<name>A0A6A6ISB1_9PLEO</name>
<evidence type="ECO:0000256" key="2">
    <source>
        <dbReference type="SAM" id="MobiDB-lite"/>
    </source>
</evidence>
<dbReference type="Proteomes" id="UP000800094">
    <property type="component" value="Unassembled WGS sequence"/>
</dbReference>
<feature type="region of interest" description="Disordered" evidence="2">
    <location>
        <begin position="218"/>
        <end position="254"/>
    </location>
</feature>
<evidence type="ECO:0000313" key="3">
    <source>
        <dbReference type="EMBL" id="KAF2252978.1"/>
    </source>
</evidence>